<feature type="region of interest" description="Disordered" evidence="1">
    <location>
        <begin position="386"/>
        <end position="406"/>
    </location>
</feature>
<evidence type="ECO:0000313" key="3">
    <source>
        <dbReference type="Proteomes" id="UP000250235"/>
    </source>
</evidence>
<sequence length="406" mass="44712">MKRRRFTLVPSTAEFRPAGDSELESQEKLTQGLTLAGEIHGTGFTRRLRTNSFSHFHSCSNATSQRQTDLRTLNQTQPVFLKQYNGSCLEHCELFGMVVSNRNAETIWDGRCILVTIAGTRALYSSNFILRKEEFPCLDQPAILLISRGGGSSLAERIWLHQLMPSVGNDKKDKMPPRRSRIQETGETSRTENLSQGPAKPNFTVAQIAQLVVATIEQILANWPDSNPPFDQQAEEIRDDDVINISRQQDGSAAVTSAESVDGSAMMTPAVMSSQSAVSYSISSRKIQYIQTRATVLFNQSRMYSKRCLLDKLKRRRLNYQSLGNPDASFSDPVARTSRPTTGVPAASTDFQMVSLPPAGQPDASTSYHTVLRPAAGQLDASTSYHPVLRPASGQPVASTSSQLLQ</sequence>
<protein>
    <submittedName>
        <fullName evidence="2">Uncharacterized protein</fullName>
    </submittedName>
</protein>
<dbReference type="EMBL" id="KQ999325">
    <property type="protein sequence ID" value="KZV41941.1"/>
    <property type="molecule type" value="Genomic_DNA"/>
</dbReference>
<keyword evidence="3" id="KW-1185">Reference proteome</keyword>
<feature type="region of interest" description="Disordered" evidence="1">
    <location>
        <begin position="322"/>
        <end position="367"/>
    </location>
</feature>
<dbReference type="Proteomes" id="UP000250235">
    <property type="component" value="Unassembled WGS sequence"/>
</dbReference>
<feature type="region of interest" description="Disordered" evidence="1">
    <location>
        <begin position="167"/>
        <end position="199"/>
    </location>
</feature>
<gene>
    <name evidence="2" type="ORF">F511_22056</name>
</gene>
<organism evidence="2 3">
    <name type="scientific">Dorcoceras hygrometricum</name>
    <dbReference type="NCBI Taxonomy" id="472368"/>
    <lineage>
        <taxon>Eukaryota</taxon>
        <taxon>Viridiplantae</taxon>
        <taxon>Streptophyta</taxon>
        <taxon>Embryophyta</taxon>
        <taxon>Tracheophyta</taxon>
        <taxon>Spermatophyta</taxon>
        <taxon>Magnoliopsida</taxon>
        <taxon>eudicotyledons</taxon>
        <taxon>Gunneridae</taxon>
        <taxon>Pentapetalae</taxon>
        <taxon>asterids</taxon>
        <taxon>lamiids</taxon>
        <taxon>Lamiales</taxon>
        <taxon>Gesneriaceae</taxon>
        <taxon>Didymocarpoideae</taxon>
        <taxon>Trichosporeae</taxon>
        <taxon>Loxocarpinae</taxon>
        <taxon>Dorcoceras</taxon>
    </lineage>
</organism>
<reference evidence="2 3" key="1">
    <citation type="journal article" date="2015" name="Proc. Natl. Acad. Sci. U.S.A.">
        <title>The resurrection genome of Boea hygrometrica: A blueprint for survival of dehydration.</title>
        <authorList>
            <person name="Xiao L."/>
            <person name="Yang G."/>
            <person name="Zhang L."/>
            <person name="Yang X."/>
            <person name="Zhao S."/>
            <person name="Ji Z."/>
            <person name="Zhou Q."/>
            <person name="Hu M."/>
            <person name="Wang Y."/>
            <person name="Chen M."/>
            <person name="Xu Y."/>
            <person name="Jin H."/>
            <person name="Xiao X."/>
            <person name="Hu G."/>
            <person name="Bao F."/>
            <person name="Hu Y."/>
            <person name="Wan P."/>
            <person name="Li L."/>
            <person name="Deng X."/>
            <person name="Kuang T."/>
            <person name="Xiang C."/>
            <person name="Zhu J.K."/>
            <person name="Oliver M.J."/>
            <person name="He Y."/>
        </authorList>
    </citation>
    <scope>NUCLEOTIDE SEQUENCE [LARGE SCALE GENOMIC DNA]</scope>
    <source>
        <strain evidence="3">cv. XS01</strain>
    </source>
</reference>
<proteinExistence type="predicted"/>
<feature type="compositionally biased region" description="Basic and acidic residues" evidence="1">
    <location>
        <begin position="169"/>
        <end position="190"/>
    </location>
</feature>
<accession>A0A2Z7C7J3</accession>
<dbReference type="AlphaFoldDB" id="A0A2Z7C7J3"/>
<evidence type="ECO:0000313" key="2">
    <source>
        <dbReference type="EMBL" id="KZV41941.1"/>
    </source>
</evidence>
<feature type="compositionally biased region" description="Polar residues" evidence="1">
    <location>
        <begin position="396"/>
        <end position="406"/>
    </location>
</feature>
<evidence type="ECO:0000256" key="1">
    <source>
        <dbReference type="SAM" id="MobiDB-lite"/>
    </source>
</evidence>
<name>A0A2Z7C7J3_9LAMI</name>